<evidence type="ECO:0000256" key="2">
    <source>
        <dbReference type="ARBA" id="ARBA00012438"/>
    </source>
</evidence>
<dbReference type="PANTHER" id="PTHR43065">
    <property type="entry name" value="SENSOR HISTIDINE KINASE"/>
    <property type="match status" value="1"/>
</dbReference>
<dbReference type="NCBIfam" id="TIGR00229">
    <property type="entry name" value="sensory_box"/>
    <property type="match status" value="3"/>
</dbReference>
<evidence type="ECO:0000259" key="11">
    <source>
        <dbReference type="PROSITE" id="PS50112"/>
    </source>
</evidence>
<feature type="domain" description="Histidine kinase" evidence="10">
    <location>
        <begin position="388"/>
        <end position="593"/>
    </location>
</feature>
<protein>
    <recommendedName>
        <fullName evidence="2">histidine kinase</fullName>
        <ecNumber evidence="2">2.7.13.3</ecNumber>
    </recommendedName>
</protein>
<dbReference type="InterPro" id="IPR001610">
    <property type="entry name" value="PAC"/>
</dbReference>
<dbReference type="PROSITE" id="PS50113">
    <property type="entry name" value="PAC"/>
    <property type="match status" value="1"/>
</dbReference>
<dbReference type="EMBL" id="CP003235">
    <property type="protein sequence ID" value="AFC30260.1"/>
    <property type="molecule type" value="Genomic_DNA"/>
</dbReference>
<dbReference type="InterPro" id="IPR000014">
    <property type="entry name" value="PAS"/>
</dbReference>
<accession>H6NJV6</accession>
<dbReference type="Gene3D" id="3.30.565.10">
    <property type="entry name" value="Histidine kinase-like ATPase, C-terminal domain"/>
    <property type="match status" value="1"/>
</dbReference>
<dbReference type="SMART" id="SM00387">
    <property type="entry name" value="HATPase_c"/>
    <property type="match status" value="1"/>
</dbReference>
<dbReference type="InterPro" id="IPR004358">
    <property type="entry name" value="Sig_transdc_His_kin-like_C"/>
</dbReference>
<dbReference type="GO" id="GO:0000155">
    <property type="term" value="F:phosphorelay sensor kinase activity"/>
    <property type="evidence" value="ECO:0007669"/>
    <property type="project" value="InterPro"/>
</dbReference>
<keyword evidence="14" id="KW-1185">Reference proteome</keyword>
<evidence type="ECO:0000256" key="8">
    <source>
        <dbReference type="ARBA" id="ARBA00022969"/>
    </source>
</evidence>
<evidence type="ECO:0000259" key="12">
    <source>
        <dbReference type="PROSITE" id="PS50113"/>
    </source>
</evidence>
<dbReference type="HOGENOM" id="CLU_000445_114_39_9"/>
<dbReference type="InterPro" id="IPR013656">
    <property type="entry name" value="PAS_4"/>
</dbReference>
<dbReference type="InterPro" id="IPR036097">
    <property type="entry name" value="HisK_dim/P_sf"/>
</dbReference>
<dbReference type="InterPro" id="IPR036890">
    <property type="entry name" value="HATPase_C_sf"/>
</dbReference>
<dbReference type="CDD" id="cd00130">
    <property type="entry name" value="PAS"/>
    <property type="match status" value="3"/>
</dbReference>
<organism evidence="13 14">
    <name type="scientific">Paenibacillus mucilaginosus 3016</name>
    <dbReference type="NCBI Taxonomy" id="1116391"/>
    <lineage>
        <taxon>Bacteria</taxon>
        <taxon>Bacillati</taxon>
        <taxon>Bacillota</taxon>
        <taxon>Bacilli</taxon>
        <taxon>Bacillales</taxon>
        <taxon>Paenibacillaceae</taxon>
        <taxon>Paenibacillus</taxon>
    </lineage>
</organism>
<dbReference type="SUPFAM" id="SSF55874">
    <property type="entry name" value="ATPase domain of HSP90 chaperone/DNA topoisomerase II/histidine kinase"/>
    <property type="match status" value="1"/>
</dbReference>
<dbReference type="RefSeq" id="WP_014370265.1">
    <property type="nucleotide sequence ID" value="NC_016935.1"/>
</dbReference>
<name>H6NJV6_9BACL</name>
<dbReference type="InterPro" id="IPR035965">
    <property type="entry name" value="PAS-like_dom_sf"/>
</dbReference>
<dbReference type="FunFam" id="1.10.287.130:FF:000040">
    <property type="entry name" value="PAS domain-containing sensor histidine kinase"/>
    <property type="match status" value="1"/>
</dbReference>
<dbReference type="CDD" id="cd00082">
    <property type="entry name" value="HisKA"/>
    <property type="match status" value="1"/>
</dbReference>
<evidence type="ECO:0000256" key="9">
    <source>
        <dbReference type="ARBA" id="ARBA00023012"/>
    </source>
</evidence>
<dbReference type="Pfam" id="PF00989">
    <property type="entry name" value="PAS"/>
    <property type="match status" value="2"/>
</dbReference>
<feature type="domain" description="PAS" evidence="11">
    <location>
        <begin position="127"/>
        <end position="197"/>
    </location>
</feature>
<dbReference type="Pfam" id="PF02518">
    <property type="entry name" value="HATPase_c"/>
    <property type="match status" value="1"/>
</dbReference>
<dbReference type="Gene3D" id="3.30.450.20">
    <property type="entry name" value="PAS domain"/>
    <property type="match status" value="3"/>
</dbReference>
<evidence type="ECO:0000313" key="14">
    <source>
        <dbReference type="Proteomes" id="UP000007523"/>
    </source>
</evidence>
<keyword evidence="7" id="KW-0067">ATP-binding</keyword>
<dbReference type="PANTHER" id="PTHR43065:SF34">
    <property type="entry name" value="SPORULATION KINASE A"/>
    <property type="match status" value="1"/>
</dbReference>
<sequence length="605" mass="67620">MENRHMQGSPAGQWDAQEILEQTRDGFYSLDRQWRITYVNHRAAEMLQRDRESLTGRTVWDEFPEAVSSSFYTNFHKAIQDSVVMEFEEYYPAPMDSWYDVRAVPTREGLAVFFRNITAQRKQAQHREQHYKSLFLQNPDAVFSFDLEGHFLSVNPATAKLTGYSAHELLTMSYLPFMHESTMEQTHYHFQQAANGVPQKYENVIVHKDGTLIPCNVTNMPIIVDGRIVGVYGIAKDISERKKAEYQILDSQLRLRSLLHNHPDAIYTLDAGKRIVDCNPAGEDLLGYTKAELFAMTLKDVVSSADIRLASDMIDGALTAGSSDAKELLFLDKDGSPLSSHCTVVPILIHGEVLGSYMILKDVTEQRETEKLLLKSEKLHIAGQLAAAVAHEIRNPLTALKGFLKLLEASNENRERGYMFAILQEEMERIESITNELLVLAKPQCASHVRLDLAAVLRSVITLVNPQAIMQNVQILTKYGSVPPVRGEGNQLKQVFVNILKNAIEVMPEGGEVAIGVETAGREVQVRIRDQGRGITDEQISRLGEPFYSTKEKGTGLGLMVSKKIIEAHGGRLEVTSRLDVGTTVCVILPVLEADEPVKSCVTGP</sequence>
<feature type="domain" description="PAS" evidence="11">
    <location>
        <begin position="251"/>
        <end position="321"/>
    </location>
</feature>
<evidence type="ECO:0000256" key="6">
    <source>
        <dbReference type="ARBA" id="ARBA00022777"/>
    </source>
</evidence>
<evidence type="ECO:0000256" key="1">
    <source>
        <dbReference type="ARBA" id="ARBA00000085"/>
    </source>
</evidence>
<keyword evidence="5" id="KW-0547">Nucleotide-binding</keyword>
<dbReference type="InterPro" id="IPR003661">
    <property type="entry name" value="HisK_dim/P_dom"/>
</dbReference>
<dbReference type="InterPro" id="IPR003594">
    <property type="entry name" value="HATPase_dom"/>
</dbReference>
<dbReference type="SUPFAM" id="SSF47384">
    <property type="entry name" value="Homodimeric domain of signal transducing histidine kinase"/>
    <property type="match status" value="1"/>
</dbReference>
<dbReference type="Pfam" id="PF00512">
    <property type="entry name" value="HisKA"/>
    <property type="match status" value="1"/>
</dbReference>
<dbReference type="Proteomes" id="UP000007523">
    <property type="component" value="Chromosome"/>
</dbReference>
<dbReference type="SUPFAM" id="SSF55785">
    <property type="entry name" value="PYP-like sensor domain (PAS domain)"/>
    <property type="match status" value="3"/>
</dbReference>
<evidence type="ECO:0000259" key="10">
    <source>
        <dbReference type="PROSITE" id="PS50109"/>
    </source>
</evidence>
<feature type="domain" description="PAC" evidence="12">
    <location>
        <begin position="199"/>
        <end position="250"/>
    </location>
</feature>
<evidence type="ECO:0000256" key="3">
    <source>
        <dbReference type="ARBA" id="ARBA00022553"/>
    </source>
</evidence>
<keyword evidence="8" id="KW-0749">Sporulation</keyword>
<dbReference type="STRING" id="1116391.PM3016_3419"/>
<gene>
    <name evidence="13" type="ORF">PM3016_3419</name>
</gene>
<dbReference type="EC" id="2.7.13.3" evidence="2"/>
<dbReference type="GO" id="GO:0005524">
    <property type="term" value="F:ATP binding"/>
    <property type="evidence" value="ECO:0007669"/>
    <property type="project" value="UniProtKB-KW"/>
</dbReference>
<dbReference type="SMART" id="SM00388">
    <property type="entry name" value="HisKA"/>
    <property type="match status" value="1"/>
</dbReference>
<dbReference type="PRINTS" id="PR00344">
    <property type="entry name" value="BCTRLSENSOR"/>
</dbReference>
<evidence type="ECO:0000256" key="4">
    <source>
        <dbReference type="ARBA" id="ARBA00022679"/>
    </source>
</evidence>
<dbReference type="InterPro" id="IPR013767">
    <property type="entry name" value="PAS_fold"/>
</dbReference>
<keyword evidence="4" id="KW-0808">Transferase</keyword>
<reference evidence="13 14" key="1">
    <citation type="journal article" date="2012" name="J. Bacteriol.">
        <title>Complete Genome Sequence of Paenibacillus mucilaginosus 3016, a Bacterium Functional as Microbial Fertilizer.</title>
        <authorList>
            <person name="Ma M."/>
            <person name="Wang Z."/>
            <person name="Li L."/>
            <person name="Jiang X."/>
            <person name="Guan D."/>
            <person name="Cao F."/>
            <person name="Chen H."/>
            <person name="Wang X."/>
            <person name="Shen D."/>
            <person name="Du B."/>
            <person name="Li J."/>
        </authorList>
    </citation>
    <scope>NUCLEOTIDE SEQUENCE [LARGE SCALE GENOMIC DNA]</scope>
    <source>
        <strain evidence="13 14">3016</strain>
    </source>
</reference>
<feature type="domain" description="PAS" evidence="11">
    <location>
        <begin position="18"/>
        <end position="82"/>
    </location>
</feature>
<evidence type="ECO:0000256" key="5">
    <source>
        <dbReference type="ARBA" id="ARBA00022741"/>
    </source>
</evidence>
<dbReference type="SMART" id="SM00091">
    <property type="entry name" value="PAS"/>
    <property type="match status" value="3"/>
</dbReference>
<dbReference type="PROSITE" id="PS50112">
    <property type="entry name" value="PAS"/>
    <property type="match status" value="3"/>
</dbReference>
<dbReference type="Pfam" id="PF08448">
    <property type="entry name" value="PAS_4"/>
    <property type="match status" value="1"/>
</dbReference>
<dbReference type="SMART" id="SM00086">
    <property type="entry name" value="PAC"/>
    <property type="match status" value="2"/>
</dbReference>
<keyword evidence="6 13" id="KW-0418">Kinase</keyword>
<keyword evidence="9" id="KW-0902">Two-component regulatory system</keyword>
<comment type="catalytic activity">
    <reaction evidence="1">
        <text>ATP + protein L-histidine = ADP + protein N-phospho-L-histidine.</text>
        <dbReference type="EC" id="2.7.13.3"/>
    </reaction>
</comment>
<dbReference type="PROSITE" id="PS50109">
    <property type="entry name" value="HIS_KIN"/>
    <property type="match status" value="1"/>
</dbReference>
<dbReference type="KEGG" id="pmq:PM3016_3419"/>
<dbReference type="CDD" id="cd00075">
    <property type="entry name" value="HATPase"/>
    <property type="match status" value="1"/>
</dbReference>
<dbReference type="AlphaFoldDB" id="H6NJV6"/>
<dbReference type="GO" id="GO:0006355">
    <property type="term" value="P:regulation of DNA-templated transcription"/>
    <property type="evidence" value="ECO:0007669"/>
    <property type="project" value="InterPro"/>
</dbReference>
<keyword evidence="3" id="KW-0597">Phosphoprotein</keyword>
<evidence type="ECO:0000313" key="13">
    <source>
        <dbReference type="EMBL" id="AFC30260.1"/>
    </source>
</evidence>
<proteinExistence type="predicted"/>
<dbReference type="GO" id="GO:0030435">
    <property type="term" value="P:sporulation resulting in formation of a cellular spore"/>
    <property type="evidence" value="ECO:0007669"/>
    <property type="project" value="UniProtKB-KW"/>
</dbReference>
<evidence type="ECO:0000256" key="7">
    <source>
        <dbReference type="ARBA" id="ARBA00022840"/>
    </source>
</evidence>
<dbReference type="InterPro" id="IPR000700">
    <property type="entry name" value="PAS-assoc_C"/>
</dbReference>
<dbReference type="Gene3D" id="1.10.287.130">
    <property type="match status" value="1"/>
</dbReference>
<dbReference type="InterPro" id="IPR005467">
    <property type="entry name" value="His_kinase_dom"/>
</dbReference>